<protein>
    <submittedName>
        <fullName evidence="4">Glycoside hydrolase family 13 protein</fullName>
    </submittedName>
</protein>
<dbReference type="Proteomes" id="UP000264002">
    <property type="component" value="Unassembled WGS sequence"/>
</dbReference>
<keyword evidence="2" id="KW-0326">Glycosidase</keyword>
<dbReference type="CDD" id="cd11338">
    <property type="entry name" value="AmyAc_CMD"/>
    <property type="match status" value="1"/>
</dbReference>
<accession>A0A372MH79</accession>
<dbReference type="SUPFAM" id="SSF51445">
    <property type="entry name" value="(Trans)glycosidases"/>
    <property type="match status" value="1"/>
</dbReference>
<dbReference type="InterPro" id="IPR006047">
    <property type="entry name" value="GH13_cat_dom"/>
</dbReference>
<dbReference type="RefSeq" id="WP_117330564.1">
    <property type="nucleotide sequence ID" value="NZ_QUWK01000008.1"/>
</dbReference>
<dbReference type="InterPro" id="IPR017853">
    <property type="entry name" value="GH"/>
</dbReference>
<evidence type="ECO:0000313" key="4">
    <source>
        <dbReference type="EMBL" id="RFU94530.1"/>
    </source>
</evidence>
<sequence length="626" mass="72016">MPSTTWKQYIDSNVSSLYVQPLYPKQGEMVDVSIQVDAGTTIKQVRLVSFQLGREMQIPLKRVQEGLRVLYRGNFKMVDSSAHWYFFLITDERAYSYSKAGVKASVPPLSECFHLVSNLVPVEWVGSALCYQVFPDRFRKGDEAVGATEGQYNFDGGKVSVHGFDEIPLTFEEGRCLDFFNGDLKGIEDAIDHFKRLGVTVLYLNPIGMSRTTHRYDCTDFFHIDEKLGGDRAFAHLCEALHREGIRVIVDISINHTGSEHPWYTKALADPSSKEASFYYINDDGSVAFWQGVETLPQLNYNSQELRDLIYRSPDSVMRSFLRQPFLQDGWRLDVASEVGRRGEDQMCEEIWKEVRKAVKSENSQAYLVGEDWVDSTPFLQGDMWDAAMNYFGSSRPMRSWMGEKDRYMADDWGHNPGTTRAFTGVEFAEALESHLHSMPQQMLSMQMNLINSHDTPRLYEHQEIFDFSLYAGIVKLLYVLPGMPNIYYGEEIALPGPYGSVESSRYPMQWDEEQWNKEFYSLYTYLGQFRSAHADTLAHGAWKVLYRDEYTLCFVRYTNHEAIFCILGKHAHTQTITLDNRVLQITHFEGCDVERTTVQPDRIEVSMKKRDSLLLVGCREAKCNK</sequence>
<evidence type="ECO:0000259" key="3">
    <source>
        <dbReference type="SMART" id="SM00642"/>
    </source>
</evidence>
<organism evidence="4 5">
    <name type="scientific">Sphaerochaeta halotolerans</name>
    <dbReference type="NCBI Taxonomy" id="2293840"/>
    <lineage>
        <taxon>Bacteria</taxon>
        <taxon>Pseudomonadati</taxon>
        <taxon>Spirochaetota</taxon>
        <taxon>Spirochaetia</taxon>
        <taxon>Spirochaetales</taxon>
        <taxon>Sphaerochaetaceae</taxon>
        <taxon>Sphaerochaeta</taxon>
    </lineage>
</organism>
<dbReference type="GO" id="GO:0005975">
    <property type="term" value="P:carbohydrate metabolic process"/>
    <property type="evidence" value="ECO:0007669"/>
    <property type="project" value="InterPro"/>
</dbReference>
<keyword evidence="1 4" id="KW-0378">Hydrolase</keyword>
<proteinExistence type="predicted"/>
<dbReference type="AlphaFoldDB" id="A0A372MH79"/>
<dbReference type="PANTHER" id="PTHR10357">
    <property type="entry name" value="ALPHA-AMYLASE FAMILY MEMBER"/>
    <property type="match status" value="1"/>
</dbReference>
<reference evidence="4 5" key="2">
    <citation type="submission" date="2018-09" db="EMBL/GenBank/DDBJ databases">
        <title>Genome of Sphaerochaeta halotolerans strain 4-11.</title>
        <authorList>
            <person name="Nazina T.N."/>
            <person name="Sokolova D.S."/>
        </authorList>
    </citation>
    <scope>NUCLEOTIDE SEQUENCE [LARGE SCALE GENOMIC DNA]</scope>
    <source>
        <strain evidence="4 5">4-11</strain>
    </source>
</reference>
<evidence type="ECO:0000256" key="1">
    <source>
        <dbReference type="ARBA" id="ARBA00022801"/>
    </source>
</evidence>
<dbReference type="Gene3D" id="3.20.20.80">
    <property type="entry name" value="Glycosidases"/>
    <property type="match status" value="1"/>
</dbReference>
<evidence type="ECO:0000256" key="2">
    <source>
        <dbReference type="ARBA" id="ARBA00023295"/>
    </source>
</evidence>
<comment type="caution">
    <text evidence="4">The sequence shown here is derived from an EMBL/GenBank/DDBJ whole genome shotgun (WGS) entry which is preliminary data.</text>
</comment>
<gene>
    <name evidence="4" type="ORF">DYP60_08410</name>
</gene>
<dbReference type="SMART" id="SM00642">
    <property type="entry name" value="Aamy"/>
    <property type="match status" value="1"/>
</dbReference>
<reference evidence="5" key="1">
    <citation type="submission" date="2018-08" db="EMBL/GenBank/DDBJ databases">
        <authorList>
            <person name="Grouzdev D.S."/>
            <person name="Krutkina M.S."/>
        </authorList>
    </citation>
    <scope>NUCLEOTIDE SEQUENCE [LARGE SCALE GENOMIC DNA]</scope>
    <source>
        <strain evidence="5">4-11</strain>
    </source>
</reference>
<dbReference type="EMBL" id="QUWK01000008">
    <property type="protein sequence ID" value="RFU94530.1"/>
    <property type="molecule type" value="Genomic_DNA"/>
</dbReference>
<evidence type="ECO:0000313" key="5">
    <source>
        <dbReference type="Proteomes" id="UP000264002"/>
    </source>
</evidence>
<keyword evidence="5" id="KW-1185">Reference proteome</keyword>
<dbReference type="PANTHER" id="PTHR10357:SF210">
    <property type="entry name" value="MALTODEXTRIN GLUCOSIDASE"/>
    <property type="match status" value="1"/>
</dbReference>
<name>A0A372MH79_9SPIR</name>
<feature type="domain" description="Glycosyl hydrolase family 13 catalytic" evidence="3">
    <location>
        <begin position="132"/>
        <end position="531"/>
    </location>
</feature>
<dbReference type="Pfam" id="PF00128">
    <property type="entry name" value="Alpha-amylase"/>
    <property type="match status" value="1"/>
</dbReference>
<dbReference type="GO" id="GO:0016798">
    <property type="term" value="F:hydrolase activity, acting on glycosyl bonds"/>
    <property type="evidence" value="ECO:0007669"/>
    <property type="project" value="UniProtKB-KW"/>
</dbReference>